<dbReference type="Proteomes" id="UP000217448">
    <property type="component" value="Unassembled WGS sequence"/>
</dbReference>
<protein>
    <submittedName>
        <fullName evidence="5">Response regulator transcription factor</fullName>
    </submittedName>
</protein>
<dbReference type="CDD" id="cd06170">
    <property type="entry name" value="LuxR_C_like"/>
    <property type="match status" value="1"/>
</dbReference>
<dbReference type="PRINTS" id="PR00038">
    <property type="entry name" value="HTHLUXR"/>
</dbReference>
<dbReference type="PROSITE" id="PS50043">
    <property type="entry name" value="HTH_LUXR_2"/>
    <property type="match status" value="1"/>
</dbReference>
<reference evidence="6" key="1">
    <citation type="submission" date="2023-07" db="EMBL/GenBank/DDBJ databases">
        <title>Yangia mangrovi SAOS 153D genome.</title>
        <authorList>
            <person name="Verma A."/>
            <person name="Pal Y."/>
            <person name="Sundharam S."/>
            <person name="Bisht B."/>
            <person name="Srinivasan K."/>
        </authorList>
    </citation>
    <scope>NUCLEOTIDE SEQUENCE [LARGE SCALE GENOMIC DNA]</scope>
    <source>
        <strain evidence="6">SAOS 153D</strain>
    </source>
</reference>
<evidence type="ECO:0000256" key="1">
    <source>
        <dbReference type="ARBA" id="ARBA00023015"/>
    </source>
</evidence>
<keyword evidence="2" id="KW-0238">DNA-binding</keyword>
<keyword evidence="6" id="KW-1185">Reference proteome</keyword>
<evidence type="ECO:0000259" key="4">
    <source>
        <dbReference type="PROSITE" id="PS50043"/>
    </source>
</evidence>
<evidence type="ECO:0000313" key="5">
    <source>
        <dbReference type="EMBL" id="MCT4370117.1"/>
    </source>
</evidence>
<feature type="domain" description="HTH luxR-type" evidence="4">
    <location>
        <begin position="49"/>
        <end position="114"/>
    </location>
</feature>
<gene>
    <name evidence="5" type="ORF">CLG85_007130</name>
</gene>
<sequence>MAASASCPSSGSSLPPLLREARIRQHLETAPDIRGTLSIYAGSISTPKAKARAGGLTEREAQLLQLIAGGYPNKRISQTLNIAEPTVKFHLSRLYAKLGAKKRGEAIQSAHALGWL</sequence>
<keyword evidence="1" id="KW-0805">Transcription regulation</keyword>
<proteinExistence type="predicted"/>
<organism evidence="5 6">
    <name type="scientific">Alloyangia mangrovi</name>
    <dbReference type="NCBI Taxonomy" id="1779329"/>
    <lineage>
        <taxon>Bacteria</taxon>
        <taxon>Pseudomonadati</taxon>
        <taxon>Pseudomonadota</taxon>
        <taxon>Alphaproteobacteria</taxon>
        <taxon>Rhodobacterales</taxon>
        <taxon>Roseobacteraceae</taxon>
        <taxon>Alloyangia</taxon>
    </lineage>
</organism>
<accession>A0ABT2KJW2</accession>
<evidence type="ECO:0000256" key="2">
    <source>
        <dbReference type="ARBA" id="ARBA00023125"/>
    </source>
</evidence>
<evidence type="ECO:0000256" key="3">
    <source>
        <dbReference type="ARBA" id="ARBA00023163"/>
    </source>
</evidence>
<dbReference type="Pfam" id="PF00196">
    <property type="entry name" value="GerE"/>
    <property type="match status" value="1"/>
</dbReference>
<dbReference type="InterPro" id="IPR000792">
    <property type="entry name" value="Tscrpt_reg_LuxR_C"/>
</dbReference>
<comment type="caution">
    <text evidence="5">The sequence shown here is derived from an EMBL/GenBank/DDBJ whole genome shotgun (WGS) entry which is preliminary data.</text>
</comment>
<dbReference type="EMBL" id="NTHN02000009">
    <property type="protein sequence ID" value="MCT4370117.1"/>
    <property type="molecule type" value="Genomic_DNA"/>
</dbReference>
<dbReference type="PROSITE" id="PS00622">
    <property type="entry name" value="HTH_LUXR_1"/>
    <property type="match status" value="1"/>
</dbReference>
<dbReference type="Gene3D" id="1.10.10.10">
    <property type="entry name" value="Winged helix-like DNA-binding domain superfamily/Winged helix DNA-binding domain"/>
    <property type="match status" value="1"/>
</dbReference>
<evidence type="ECO:0000313" key="6">
    <source>
        <dbReference type="Proteomes" id="UP000217448"/>
    </source>
</evidence>
<dbReference type="InterPro" id="IPR016032">
    <property type="entry name" value="Sig_transdc_resp-reg_C-effctor"/>
</dbReference>
<dbReference type="SUPFAM" id="SSF46894">
    <property type="entry name" value="C-terminal effector domain of the bipartite response regulators"/>
    <property type="match status" value="1"/>
</dbReference>
<dbReference type="PANTHER" id="PTHR44688:SF16">
    <property type="entry name" value="DNA-BINDING TRANSCRIPTIONAL ACTIVATOR DEVR_DOSR"/>
    <property type="match status" value="1"/>
</dbReference>
<name>A0ABT2KJW2_9RHOB</name>
<dbReference type="InterPro" id="IPR036388">
    <property type="entry name" value="WH-like_DNA-bd_sf"/>
</dbReference>
<keyword evidence="3" id="KW-0804">Transcription</keyword>
<dbReference type="SMART" id="SM00421">
    <property type="entry name" value="HTH_LUXR"/>
    <property type="match status" value="1"/>
</dbReference>
<dbReference type="PANTHER" id="PTHR44688">
    <property type="entry name" value="DNA-BINDING TRANSCRIPTIONAL ACTIVATOR DEVR_DOSR"/>
    <property type="match status" value="1"/>
</dbReference>